<gene>
    <name evidence="7" type="ORF">DWX20_01355</name>
</gene>
<dbReference type="InterPro" id="IPR038770">
    <property type="entry name" value="Na+/solute_symporter_sf"/>
</dbReference>
<dbReference type="GO" id="GO:0016020">
    <property type="term" value="C:membrane"/>
    <property type="evidence" value="ECO:0007669"/>
    <property type="project" value="UniProtKB-SubCell"/>
</dbReference>
<sequence>MLFSFAMMILVGVVFAMIMRKVGLPNLLGYLLTGIILGPFVFNVIDTTTFQISSDIRQIALMIILMRAGLNLQISDLKKVGSSALLMCFVPASFEILGLMILAPTFLHLDLLNAAILGTVLAAVSPAVVVPLMLRLMDEGYGTKEGIPQLIMAGASMDDVYVIVLFTSLLTLAKSGEFNALSLLRIPTSILFGIVSGIVLGYVLCKLYRLLKLPTGIELASMFAIGMVLITIERIMTGMIGFSGLLAIMALTATIRHIKPEMADKYSAVLAKLWQPAEIFLFALVGASVRIDYALSFGPVVLVVIILALVFRMLGVYLSIMKTKFNMKERIFTMIAYIPKATVQAAIGGLALEAGLASGELILTAAVTAILFTAPLGAIFISLTYRSFLQKV</sequence>
<evidence type="ECO:0000256" key="2">
    <source>
        <dbReference type="ARBA" id="ARBA00022692"/>
    </source>
</evidence>
<dbReference type="Proteomes" id="UP000284731">
    <property type="component" value="Unassembled WGS sequence"/>
</dbReference>
<comment type="caution">
    <text evidence="7">The sequence shown here is derived from an EMBL/GenBank/DDBJ whole genome shotgun (WGS) entry which is preliminary data.</text>
</comment>
<evidence type="ECO:0000313" key="8">
    <source>
        <dbReference type="Proteomes" id="UP000284731"/>
    </source>
</evidence>
<organism evidence="7 8">
    <name type="scientific">Solobacterium moorei</name>
    <dbReference type="NCBI Taxonomy" id="102148"/>
    <lineage>
        <taxon>Bacteria</taxon>
        <taxon>Bacillati</taxon>
        <taxon>Bacillota</taxon>
        <taxon>Erysipelotrichia</taxon>
        <taxon>Erysipelotrichales</taxon>
        <taxon>Erysipelotrichaceae</taxon>
        <taxon>Solobacterium</taxon>
    </lineage>
</organism>
<feature type="transmembrane region" description="Helical" evidence="5">
    <location>
        <begin position="224"/>
        <end position="252"/>
    </location>
</feature>
<feature type="transmembrane region" description="Helical" evidence="5">
    <location>
        <begin position="80"/>
        <end position="102"/>
    </location>
</feature>
<dbReference type="EMBL" id="QRWX01000001">
    <property type="protein sequence ID" value="RGT57722.1"/>
    <property type="molecule type" value="Genomic_DNA"/>
</dbReference>
<name>A0A412PHU9_9FIRM</name>
<dbReference type="InterPro" id="IPR051843">
    <property type="entry name" value="CPA1_transporter"/>
</dbReference>
<dbReference type="Gene3D" id="1.20.1530.20">
    <property type="match status" value="1"/>
</dbReference>
<protein>
    <submittedName>
        <fullName evidence="7">Sodium:proton antiporter</fullName>
    </submittedName>
</protein>
<comment type="subcellular location">
    <subcellularLocation>
        <location evidence="1">Membrane</location>
        <topology evidence="1">Multi-pass membrane protein</topology>
    </subcellularLocation>
</comment>
<accession>A0A412PHU9</accession>
<dbReference type="RefSeq" id="WP_118764195.1">
    <property type="nucleotide sequence ID" value="NZ_CABJCF010000001.1"/>
</dbReference>
<dbReference type="InterPro" id="IPR006153">
    <property type="entry name" value="Cation/H_exchanger_TM"/>
</dbReference>
<keyword evidence="2 5" id="KW-0812">Transmembrane</keyword>
<proteinExistence type="predicted"/>
<dbReference type="PANTHER" id="PTHR31102">
    <property type="match status" value="1"/>
</dbReference>
<feature type="transmembrane region" description="Helical" evidence="5">
    <location>
        <begin position="114"/>
        <end position="134"/>
    </location>
</feature>
<feature type="transmembrane region" description="Helical" evidence="5">
    <location>
        <begin position="26"/>
        <end position="44"/>
    </location>
</feature>
<dbReference type="GO" id="GO:0015297">
    <property type="term" value="F:antiporter activity"/>
    <property type="evidence" value="ECO:0007669"/>
    <property type="project" value="InterPro"/>
</dbReference>
<dbReference type="PANTHER" id="PTHR31102:SF1">
    <property type="entry name" value="CATION_H+ EXCHANGER DOMAIN-CONTAINING PROTEIN"/>
    <property type="match status" value="1"/>
</dbReference>
<feature type="transmembrane region" description="Helical" evidence="5">
    <location>
        <begin position="297"/>
        <end position="319"/>
    </location>
</feature>
<feature type="transmembrane region" description="Helical" evidence="5">
    <location>
        <begin position="362"/>
        <end position="385"/>
    </location>
</feature>
<feature type="transmembrane region" description="Helical" evidence="5">
    <location>
        <begin position="184"/>
        <end position="204"/>
    </location>
</feature>
<keyword evidence="3 5" id="KW-1133">Transmembrane helix</keyword>
<evidence type="ECO:0000256" key="1">
    <source>
        <dbReference type="ARBA" id="ARBA00004141"/>
    </source>
</evidence>
<evidence type="ECO:0000313" key="7">
    <source>
        <dbReference type="EMBL" id="RGT57722.1"/>
    </source>
</evidence>
<dbReference type="AlphaFoldDB" id="A0A412PHU9"/>
<evidence type="ECO:0000256" key="3">
    <source>
        <dbReference type="ARBA" id="ARBA00022989"/>
    </source>
</evidence>
<feature type="transmembrane region" description="Helical" evidence="5">
    <location>
        <begin position="146"/>
        <end position="172"/>
    </location>
</feature>
<evidence type="ECO:0000256" key="4">
    <source>
        <dbReference type="ARBA" id="ARBA00023136"/>
    </source>
</evidence>
<evidence type="ECO:0000256" key="5">
    <source>
        <dbReference type="SAM" id="Phobius"/>
    </source>
</evidence>
<feature type="transmembrane region" description="Helical" evidence="5">
    <location>
        <begin position="331"/>
        <end position="350"/>
    </location>
</feature>
<reference evidence="7 8" key="1">
    <citation type="submission" date="2018-08" db="EMBL/GenBank/DDBJ databases">
        <title>A genome reference for cultivated species of the human gut microbiota.</title>
        <authorList>
            <person name="Zou Y."/>
            <person name="Xue W."/>
            <person name="Luo G."/>
        </authorList>
    </citation>
    <scope>NUCLEOTIDE SEQUENCE [LARGE SCALE GENOMIC DNA]</scope>
    <source>
        <strain evidence="7 8">AF18-46</strain>
    </source>
</reference>
<dbReference type="GO" id="GO:1902600">
    <property type="term" value="P:proton transmembrane transport"/>
    <property type="evidence" value="ECO:0007669"/>
    <property type="project" value="InterPro"/>
</dbReference>
<keyword evidence="4 5" id="KW-0472">Membrane</keyword>
<dbReference type="Pfam" id="PF00999">
    <property type="entry name" value="Na_H_Exchanger"/>
    <property type="match status" value="1"/>
</dbReference>
<evidence type="ECO:0000259" key="6">
    <source>
        <dbReference type="Pfam" id="PF00999"/>
    </source>
</evidence>
<feature type="domain" description="Cation/H+ exchanger transmembrane" evidence="6">
    <location>
        <begin position="14"/>
        <end position="381"/>
    </location>
</feature>
<feature type="transmembrane region" description="Helical" evidence="5">
    <location>
        <begin position="273"/>
        <end position="291"/>
    </location>
</feature>